<organism evidence="2 3">
    <name type="scientific">Natronorubrum daqingense</name>
    <dbReference type="NCBI Taxonomy" id="588898"/>
    <lineage>
        <taxon>Archaea</taxon>
        <taxon>Methanobacteriati</taxon>
        <taxon>Methanobacteriota</taxon>
        <taxon>Stenosarchaea group</taxon>
        <taxon>Halobacteria</taxon>
        <taxon>Halobacteriales</taxon>
        <taxon>Natrialbaceae</taxon>
        <taxon>Natronorubrum</taxon>
    </lineage>
</organism>
<evidence type="ECO:0000313" key="4">
    <source>
        <dbReference type="Proteomes" id="UP000187321"/>
    </source>
</evidence>
<name>A0A1N6Y050_9EURY</name>
<dbReference type="EMBL" id="FTNP01000001">
    <property type="protein sequence ID" value="SIR07947.1"/>
    <property type="molecule type" value="Genomic_DNA"/>
</dbReference>
<evidence type="ECO:0000313" key="2">
    <source>
        <dbReference type="EMBL" id="SIR07947.1"/>
    </source>
</evidence>
<reference evidence="1 4" key="1">
    <citation type="submission" date="2017-01" db="EMBL/GenBank/DDBJ databases">
        <title>Complete genome sequence of Haloterrigena daqingensis type strain (JX313T).</title>
        <authorList>
            <person name="Shuang W."/>
        </authorList>
    </citation>
    <scope>NUCLEOTIDE SEQUENCE [LARGE SCALE GENOMIC DNA]</scope>
    <source>
        <strain evidence="1 4">JX313</strain>
    </source>
</reference>
<dbReference type="STRING" id="588898.BB347_03835"/>
<dbReference type="PROSITE" id="PS51318">
    <property type="entry name" value="TAT"/>
    <property type="match status" value="1"/>
</dbReference>
<evidence type="ECO:0000313" key="1">
    <source>
        <dbReference type="EMBL" id="APX95817.1"/>
    </source>
</evidence>
<dbReference type="KEGG" id="hda:BB347_03835"/>
<dbReference type="RefSeq" id="WP_076578232.1">
    <property type="nucleotide sequence ID" value="NZ_CP019327.1"/>
</dbReference>
<protein>
    <submittedName>
        <fullName evidence="1">PKD domain-containing protein</fullName>
    </submittedName>
</protein>
<dbReference type="AlphaFoldDB" id="A0A1N6Y050"/>
<dbReference type="Proteomes" id="UP000187321">
    <property type="component" value="Chromosome"/>
</dbReference>
<dbReference type="PROSITE" id="PS51257">
    <property type="entry name" value="PROKAR_LIPOPROTEIN"/>
    <property type="match status" value="1"/>
</dbReference>
<dbReference type="Proteomes" id="UP000185687">
    <property type="component" value="Unassembled WGS sequence"/>
</dbReference>
<evidence type="ECO:0000313" key="3">
    <source>
        <dbReference type="Proteomes" id="UP000185687"/>
    </source>
</evidence>
<sequence>MADYTRRTILGVTGASVAAVATAGCLGSDDAEAFEIDPETTIVIEGYNSHWEGVEPEEIEGSENPTFVLEEDAHYEIEWINGDGMEHDLQLWDDGDAIVDDLATDTMADEGERDSLEFTATAALSSYVCSLHARRQIGEFVVE</sequence>
<keyword evidence="3" id="KW-1185">Reference proteome</keyword>
<dbReference type="EMBL" id="CP019327">
    <property type="protein sequence ID" value="APX95817.1"/>
    <property type="molecule type" value="Genomic_DNA"/>
</dbReference>
<reference evidence="2 3" key="2">
    <citation type="submission" date="2017-01" db="EMBL/GenBank/DDBJ databases">
        <authorList>
            <person name="Mah S.A."/>
            <person name="Swanson W.J."/>
            <person name="Moy G.W."/>
            <person name="Vacquier V.D."/>
        </authorList>
    </citation>
    <scope>NUCLEOTIDE SEQUENCE [LARGE SCALE GENOMIC DNA]</scope>
    <source>
        <strain evidence="2 3">CGMCC 1.8909</strain>
    </source>
</reference>
<accession>A0A1N6Y050</accession>
<dbReference type="GeneID" id="30955044"/>
<dbReference type="SUPFAM" id="SSF49503">
    <property type="entry name" value="Cupredoxins"/>
    <property type="match status" value="1"/>
</dbReference>
<dbReference type="OrthoDB" id="6744at2157"/>
<gene>
    <name evidence="1" type="ORF">BB347_03835</name>
    <name evidence="2" type="ORF">SAMN05421809_0272</name>
</gene>
<dbReference type="Gene3D" id="2.60.40.420">
    <property type="entry name" value="Cupredoxins - blue copper proteins"/>
    <property type="match status" value="1"/>
</dbReference>
<dbReference type="InterPro" id="IPR006311">
    <property type="entry name" value="TAT_signal"/>
</dbReference>
<dbReference type="InterPro" id="IPR008972">
    <property type="entry name" value="Cupredoxin"/>
</dbReference>
<proteinExistence type="predicted"/>